<name>A0A1V4K529_PATFA</name>
<dbReference type="Proteomes" id="UP000190648">
    <property type="component" value="Unassembled WGS sequence"/>
</dbReference>
<protein>
    <submittedName>
        <fullName evidence="2">Uncharacterized protein</fullName>
    </submittedName>
</protein>
<evidence type="ECO:0000256" key="1">
    <source>
        <dbReference type="SAM" id="MobiDB-lite"/>
    </source>
</evidence>
<keyword evidence="3" id="KW-1185">Reference proteome</keyword>
<proteinExistence type="predicted"/>
<sequence length="75" mass="8236">MRMMLQREQGAHPMETGCSIGSYRQRGRKKRQVCLETFASEHGDTGMDLCNEEAVGVEQSGPRAARTTTIHGALA</sequence>
<dbReference type="EMBL" id="LSYS01004468">
    <property type="protein sequence ID" value="OPJ79491.1"/>
    <property type="molecule type" value="Genomic_DNA"/>
</dbReference>
<comment type="caution">
    <text evidence="2">The sequence shown here is derived from an EMBL/GenBank/DDBJ whole genome shotgun (WGS) entry which is preliminary data.</text>
</comment>
<reference evidence="2 3" key="1">
    <citation type="submission" date="2016-02" db="EMBL/GenBank/DDBJ databases">
        <title>Band-tailed pigeon sequencing and assembly.</title>
        <authorList>
            <person name="Soares A.E."/>
            <person name="Novak B.J."/>
            <person name="Rice E.S."/>
            <person name="O'Connell B."/>
            <person name="Chang D."/>
            <person name="Weber S."/>
            <person name="Shapiro B."/>
        </authorList>
    </citation>
    <scope>NUCLEOTIDE SEQUENCE [LARGE SCALE GENOMIC DNA]</scope>
    <source>
        <strain evidence="2">BTP2013</strain>
        <tissue evidence="2">Blood</tissue>
    </source>
</reference>
<evidence type="ECO:0000313" key="2">
    <source>
        <dbReference type="EMBL" id="OPJ79491.1"/>
    </source>
</evidence>
<evidence type="ECO:0000313" key="3">
    <source>
        <dbReference type="Proteomes" id="UP000190648"/>
    </source>
</evidence>
<feature type="region of interest" description="Disordered" evidence="1">
    <location>
        <begin position="1"/>
        <end position="29"/>
    </location>
</feature>
<accession>A0A1V4K529</accession>
<gene>
    <name evidence="2" type="ORF">AV530_001621</name>
</gene>
<organism evidence="2 3">
    <name type="scientific">Patagioenas fasciata monilis</name>
    <dbReference type="NCBI Taxonomy" id="372326"/>
    <lineage>
        <taxon>Eukaryota</taxon>
        <taxon>Metazoa</taxon>
        <taxon>Chordata</taxon>
        <taxon>Craniata</taxon>
        <taxon>Vertebrata</taxon>
        <taxon>Euteleostomi</taxon>
        <taxon>Archelosauria</taxon>
        <taxon>Archosauria</taxon>
        <taxon>Dinosauria</taxon>
        <taxon>Saurischia</taxon>
        <taxon>Theropoda</taxon>
        <taxon>Coelurosauria</taxon>
        <taxon>Aves</taxon>
        <taxon>Neognathae</taxon>
        <taxon>Neoaves</taxon>
        <taxon>Columbimorphae</taxon>
        <taxon>Columbiformes</taxon>
        <taxon>Columbidae</taxon>
        <taxon>Patagioenas</taxon>
    </lineage>
</organism>
<dbReference type="AlphaFoldDB" id="A0A1V4K529"/>